<dbReference type="EMBL" id="KV997698">
    <property type="protein sequence ID" value="PIO14505.1"/>
    <property type="molecule type" value="Genomic_DNA"/>
</dbReference>
<feature type="domain" description="KRAB" evidence="1">
    <location>
        <begin position="212"/>
        <end position="283"/>
    </location>
</feature>
<dbReference type="PANTHER" id="PTHR23232">
    <property type="entry name" value="KRAB DOMAIN C2H2 ZINC FINGER"/>
    <property type="match status" value="1"/>
</dbReference>
<gene>
    <name evidence="2" type="ORF">AB205_0069530</name>
</gene>
<dbReference type="SUPFAM" id="SSF109640">
    <property type="entry name" value="KRAB domain (Kruppel-associated box)"/>
    <property type="match status" value="2"/>
</dbReference>
<feature type="domain" description="KRAB" evidence="1">
    <location>
        <begin position="85"/>
        <end position="170"/>
    </location>
</feature>
<protein>
    <recommendedName>
        <fullName evidence="1">KRAB domain-containing protein</fullName>
    </recommendedName>
</protein>
<evidence type="ECO:0000259" key="1">
    <source>
        <dbReference type="PROSITE" id="PS50805"/>
    </source>
</evidence>
<dbReference type="Pfam" id="PF01352">
    <property type="entry name" value="KRAB"/>
    <property type="match status" value="2"/>
</dbReference>
<dbReference type="AlphaFoldDB" id="A0A2G9QG67"/>
<name>A0A2G9QG67_AQUCT</name>
<dbReference type="InterPro" id="IPR036051">
    <property type="entry name" value="KRAB_dom_sf"/>
</dbReference>
<dbReference type="CDD" id="cd07765">
    <property type="entry name" value="KRAB_A-box"/>
    <property type="match status" value="2"/>
</dbReference>
<sequence length="283" mass="32627">MTERILDLTLEIIYLLTGEGYTVVKKTSGEYVISSRHHCVSEGRRGTPRHITVTSSVSLIPVCDNKKILEVTKKIIDLLTREVPIRCQDVTVYFSMEEWKYLEGHKDLYKDVMMETQRTLNDGKLRKDEAILDLTLEIIYLLTGEDCAKAIETSLENTTKRKSPRLSTRMRERQNRITVPPPTFLSLERNNKKKILEVTQKIINLLTGEVPIRCQDVAVYFSMEEWEYLEGNKDLYKDIIMENQPPLTSPGKRRFYCKGESSTEGPLRLTSNAESIPIFSLCL</sequence>
<dbReference type="PANTHER" id="PTHR23232:SF142">
    <property type="entry name" value="GASTRULA ZINC FINGER PROTEIN XLCGF57.1-LIKE-RELATED"/>
    <property type="match status" value="1"/>
</dbReference>
<dbReference type="InterPro" id="IPR050169">
    <property type="entry name" value="Krueppel_C2H2_ZnF"/>
</dbReference>
<dbReference type="GO" id="GO:0006355">
    <property type="term" value="P:regulation of DNA-templated transcription"/>
    <property type="evidence" value="ECO:0007669"/>
    <property type="project" value="InterPro"/>
</dbReference>
<accession>A0A2G9QG67</accession>
<dbReference type="PROSITE" id="PS50805">
    <property type="entry name" value="KRAB"/>
    <property type="match status" value="2"/>
</dbReference>
<dbReference type="InterPro" id="IPR001909">
    <property type="entry name" value="KRAB"/>
</dbReference>
<reference evidence="3" key="1">
    <citation type="journal article" date="2017" name="Nat. Commun.">
        <title>The North American bullfrog draft genome provides insight into hormonal regulation of long noncoding RNA.</title>
        <authorList>
            <person name="Hammond S.A."/>
            <person name="Warren R.L."/>
            <person name="Vandervalk B.P."/>
            <person name="Kucuk E."/>
            <person name="Khan H."/>
            <person name="Gibb E.A."/>
            <person name="Pandoh P."/>
            <person name="Kirk H."/>
            <person name="Zhao Y."/>
            <person name="Jones M."/>
            <person name="Mungall A.J."/>
            <person name="Coope R."/>
            <person name="Pleasance S."/>
            <person name="Moore R.A."/>
            <person name="Holt R.A."/>
            <person name="Round J.M."/>
            <person name="Ohora S."/>
            <person name="Walle B.V."/>
            <person name="Veldhoen N."/>
            <person name="Helbing C.C."/>
            <person name="Birol I."/>
        </authorList>
    </citation>
    <scope>NUCLEOTIDE SEQUENCE [LARGE SCALE GENOMIC DNA]</scope>
</reference>
<organism evidence="2 3">
    <name type="scientific">Aquarana catesbeiana</name>
    <name type="common">American bullfrog</name>
    <name type="synonym">Rana catesbeiana</name>
    <dbReference type="NCBI Taxonomy" id="8400"/>
    <lineage>
        <taxon>Eukaryota</taxon>
        <taxon>Metazoa</taxon>
        <taxon>Chordata</taxon>
        <taxon>Craniata</taxon>
        <taxon>Vertebrata</taxon>
        <taxon>Euteleostomi</taxon>
        <taxon>Amphibia</taxon>
        <taxon>Batrachia</taxon>
        <taxon>Anura</taxon>
        <taxon>Neobatrachia</taxon>
        <taxon>Ranoidea</taxon>
        <taxon>Ranidae</taxon>
        <taxon>Aquarana</taxon>
    </lineage>
</organism>
<proteinExistence type="predicted"/>
<dbReference type="Gene3D" id="6.10.140.140">
    <property type="match status" value="2"/>
</dbReference>
<dbReference type="OrthoDB" id="9585558at2759"/>
<evidence type="ECO:0000313" key="3">
    <source>
        <dbReference type="Proteomes" id="UP000228934"/>
    </source>
</evidence>
<evidence type="ECO:0000313" key="2">
    <source>
        <dbReference type="EMBL" id="PIO14505.1"/>
    </source>
</evidence>
<dbReference type="Proteomes" id="UP000228934">
    <property type="component" value="Unassembled WGS sequence"/>
</dbReference>
<keyword evidence="3" id="KW-1185">Reference proteome</keyword>